<name>A0A6C0DUN0_9ZZZZ</name>
<accession>A0A6C0DUN0</accession>
<reference evidence="2" key="1">
    <citation type="journal article" date="2020" name="Nature">
        <title>Giant virus diversity and host interactions through global metagenomics.</title>
        <authorList>
            <person name="Schulz F."/>
            <person name="Roux S."/>
            <person name="Paez-Espino D."/>
            <person name="Jungbluth S."/>
            <person name="Walsh D.A."/>
            <person name="Denef V.J."/>
            <person name="McMahon K.D."/>
            <person name="Konstantinidis K.T."/>
            <person name="Eloe-Fadrosh E.A."/>
            <person name="Kyrpides N.C."/>
            <person name="Woyke T."/>
        </authorList>
    </citation>
    <scope>NUCLEOTIDE SEQUENCE</scope>
    <source>
        <strain evidence="2">GVMAG-M-3300023174-5</strain>
    </source>
</reference>
<proteinExistence type="predicted"/>
<keyword evidence="1" id="KW-0472">Membrane</keyword>
<sequence>MKKVYYVLFKPTIMEQEQIQEQKKPKYSYIKEIGKIAAIYLLWILIHYLSAHLYVYWCTSSSLIGFILSPFLTPAPHCQALRWGINQGANQIVLMWSTAGTWLLMKIAIKED</sequence>
<keyword evidence="1" id="KW-1133">Transmembrane helix</keyword>
<protein>
    <submittedName>
        <fullName evidence="2">Uncharacterized protein</fullName>
    </submittedName>
</protein>
<dbReference type="EMBL" id="MN739668">
    <property type="protein sequence ID" value="QHT19729.1"/>
    <property type="molecule type" value="Genomic_DNA"/>
</dbReference>
<dbReference type="AlphaFoldDB" id="A0A6C0DUN0"/>
<keyword evidence="1" id="KW-0812">Transmembrane</keyword>
<evidence type="ECO:0000256" key="1">
    <source>
        <dbReference type="SAM" id="Phobius"/>
    </source>
</evidence>
<feature type="transmembrane region" description="Helical" evidence="1">
    <location>
        <begin position="29"/>
        <end position="48"/>
    </location>
</feature>
<evidence type="ECO:0000313" key="2">
    <source>
        <dbReference type="EMBL" id="QHT19729.1"/>
    </source>
</evidence>
<organism evidence="2">
    <name type="scientific">viral metagenome</name>
    <dbReference type="NCBI Taxonomy" id="1070528"/>
    <lineage>
        <taxon>unclassified sequences</taxon>
        <taxon>metagenomes</taxon>
        <taxon>organismal metagenomes</taxon>
    </lineage>
</organism>